<organism evidence="1 2">
    <name type="scientific">Blautia hydrogenotrophica (strain DSM 10507 / JCM 14656 / S5a33)</name>
    <name type="common">Ruminococcus hydrogenotrophicus</name>
    <dbReference type="NCBI Taxonomy" id="476272"/>
    <lineage>
        <taxon>Bacteria</taxon>
        <taxon>Bacillati</taxon>
        <taxon>Bacillota</taxon>
        <taxon>Clostridia</taxon>
        <taxon>Lachnospirales</taxon>
        <taxon>Lachnospiraceae</taxon>
        <taxon>Blautia</taxon>
    </lineage>
</organism>
<name>C0CRL7_BLAHS</name>
<evidence type="ECO:0000313" key="1">
    <source>
        <dbReference type="EMBL" id="EEG47632.1"/>
    </source>
</evidence>
<dbReference type="HOGENOM" id="CLU_2080715_0_0_9"/>
<protein>
    <submittedName>
        <fullName evidence="1">Uncharacterized protein</fullName>
    </submittedName>
</protein>
<comment type="caution">
    <text evidence="1">The sequence shown here is derived from an EMBL/GenBank/DDBJ whole genome shotgun (WGS) entry which is preliminary data.</text>
</comment>
<proteinExistence type="predicted"/>
<reference evidence="1 2" key="2">
    <citation type="submission" date="2009-02" db="EMBL/GenBank/DDBJ databases">
        <title>Draft genome sequence of Blautia hydrogenotrophica DSM 10507 (Ruminococcus hydrogenotrophicus DSM 10507).</title>
        <authorList>
            <person name="Sudarsanam P."/>
            <person name="Ley R."/>
            <person name="Guruge J."/>
            <person name="Turnbaugh P.J."/>
            <person name="Mahowald M."/>
            <person name="Liep D."/>
            <person name="Gordon J."/>
        </authorList>
    </citation>
    <scope>NUCLEOTIDE SEQUENCE [LARGE SCALE GENOMIC DNA]</scope>
    <source>
        <strain evidence="2">DSM 10507 / JCM 14656 / S5a33</strain>
    </source>
</reference>
<dbReference type="AlphaFoldDB" id="C0CRL7"/>
<dbReference type="eggNOG" id="ENOG502ZUGR">
    <property type="taxonomic scope" value="Bacteria"/>
</dbReference>
<evidence type="ECO:0000313" key="2">
    <source>
        <dbReference type="Proteomes" id="UP000003100"/>
    </source>
</evidence>
<sequence length="131" mass="15656">MVKEYIDRGKTEVEGYKKLTEQHKELIDEFLKSIFPALEQQRNFRGHETAMTQEFFENCMERCIEKGDERSFFGLLSSYPEFAKKYAEKIESEVVKVELPLELMEQEEEQYEKLIMKIKERSKEESFAGHL</sequence>
<dbReference type="EMBL" id="ACBZ01000187">
    <property type="protein sequence ID" value="EEG47632.1"/>
    <property type="molecule type" value="Genomic_DNA"/>
</dbReference>
<gene>
    <name evidence="1" type="ORF">RUMHYD_03531</name>
</gene>
<reference evidence="1 2" key="1">
    <citation type="submission" date="2009-01" db="EMBL/GenBank/DDBJ databases">
        <authorList>
            <person name="Fulton L."/>
            <person name="Clifton S."/>
            <person name="Fulton B."/>
            <person name="Xu J."/>
            <person name="Minx P."/>
            <person name="Pepin K.H."/>
            <person name="Johnson M."/>
            <person name="Bhonagiri V."/>
            <person name="Nash W.E."/>
            <person name="Mardis E.R."/>
            <person name="Wilson R.K."/>
        </authorList>
    </citation>
    <scope>NUCLEOTIDE SEQUENCE [LARGE SCALE GENOMIC DNA]</scope>
    <source>
        <strain evidence="2">DSM 10507 / JCM 14656 / S5a33</strain>
    </source>
</reference>
<accession>C0CRL7</accession>
<dbReference type="Proteomes" id="UP000003100">
    <property type="component" value="Unassembled WGS sequence"/>
</dbReference>
<dbReference type="PATRIC" id="fig|476272.21.peg.206"/>
<keyword evidence="2" id="KW-1185">Reference proteome</keyword>